<reference evidence="2" key="1">
    <citation type="submission" date="2016-10" db="EMBL/GenBank/DDBJ databases">
        <authorList>
            <person name="Varghese N."/>
            <person name="Submissions S."/>
        </authorList>
    </citation>
    <scope>NUCLEOTIDE SEQUENCE [LARGE SCALE GENOMIC DNA]</scope>
    <source>
        <strain evidence="2">NRRL B-51270</strain>
    </source>
</reference>
<dbReference type="InterPro" id="IPR011231">
    <property type="entry name" value="Phage_VT1-Sakai_H0018"/>
</dbReference>
<dbReference type="AlphaFoldDB" id="A0A1H1QC74"/>
<protein>
    <submittedName>
        <fullName evidence="1">Predicted phage recombinase, RecA/RadA family</fullName>
    </submittedName>
</protein>
<dbReference type="RefSeq" id="WP_093392213.1">
    <property type="nucleotide sequence ID" value="NZ_LT629736.1"/>
</dbReference>
<accession>A0A1H1QC74</accession>
<dbReference type="STRING" id="487184.SAMN05216421_1107"/>
<keyword evidence="2" id="KW-1185">Reference proteome</keyword>
<proteinExistence type="predicted"/>
<sequence length="104" mass="9855">MAKNYVQDGRVLSFTAPAGGVVSGGLYAIGALVVVAASTAAEGEPFEGHTGGVWNVPAAAGLTAGAAVGLLDGEVVAAATAEAVACGKLATATASGTADLLLIN</sequence>
<gene>
    <name evidence="1" type="ORF">SAMN05216421_1107</name>
</gene>
<evidence type="ECO:0000313" key="1">
    <source>
        <dbReference type="EMBL" id="SDS21141.1"/>
    </source>
</evidence>
<dbReference type="Pfam" id="PF09956">
    <property type="entry name" value="Phage_cement_2"/>
    <property type="match status" value="1"/>
</dbReference>
<dbReference type="PIRSF" id="PIRSF030771">
    <property type="entry name" value="UCP030771"/>
    <property type="match status" value="1"/>
</dbReference>
<dbReference type="EMBL" id="LT629736">
    <property type="protein sequence ID" value="SDS21141.1"/>
    <property type="molecule type" value="Genomic_DNA"/>
</dbReference>
<dbReference type="Proteomes" id="UP000243207">
    <property type="component" value="Chromosome I"/>
</dbReference>
<organism evidence="1 2">
    <name type="scientific">Halopseudomonas xinjiangensis</name>
    <dbReference type="NCBI Taxonomy" id="487184"/>
    <lineage>
        <taxon>Bacteria</taxon>
        <taxon>Pseudomonadati</taxon>
        <taxon>Pseudomonadota</taxon>
        <taxon>Gammaproteobacteria</taxon>
        <taxon>Pseudomonadales</taxon>
        <taxon>Pseudomonadaceae</taxon>
        <taxon>Halopseudomonas</taxon>
    </lineage>
</organism>
<dbReference type="OrthoDB" id="7023969at2"/>
<name>A0A1H1QC74_9GAMM</name>
<evidence type="ECO:0000313" key="2">
    <source>
        <dbReference type="Proteomes" id="UP000243207"/>
    </source>
</evidence>